<dbReference type="InterPro" id="IPR029058">
    <property type="entry name" value="AB_hydrolase_fold"/>
</dbReference>
<gene>
    <name evidence="3" type="ORF">GPA24_07035</name>
</gene>
<dbReference type="EMBL" id="WTVP01000013">
    <property type="protein sequence ID" value="NMG15301.1"/>
    <property type="molecule type" value="Genomic_DNA"/>
</dbReference>
<feature type="domain" description="Alpha/beta hydrolase fold-3" evidence="2">
    <location>
        <begin position="28"/>
        <end position="233"/>
    </location>
</feature>
<dbReference type="Gene3D" id="3.40.50.1820">
    <property type="entry name" value="alpha/beta hydrolase"/>
    <property type="match status" value="1"/>
</dbReference>
<comment type="caution">
    <text evidence="3">The sequence shown here is derived from an EMBL/GenBank/DDBJ whole genome shotgun (WGS) entry which is preliminary data.</text>
</comment>
<dbReference type="InterPro" id="IPR013094">
    <property type="entry name" value="AB_hydrolase_3"/>
</dbReference>
<evidence type="ECO:0000256" key="1">
    <source>
        <dbReference type="ARBA" id="ARBA00022801"/>
    </source>
</evidence>
<proteinExistence type="predicted"/>
<keyword evidence="1 3" id="KW-0378">Hydrolase</keyword>
<accession>A0ABX1NUH9</accession>
<dbReference type="Proteomes" id="UP000633943">
    <property type="component" value="Unassembled WGS sequence"/>
</dbReference>
<protein>
    <submittedName>
        <fullName evidence="3">Alpha/beta hydrolase fold domain-containing protein</fullName>
    </submittedName>
</protein>
<dbReference type="GO" id="GO:0016787">
    <property type="term" value="F:hydrolase activity"/>
    <property type="evidence" value="ECO:0007669"/>
    <property type="project" value="UniProtKB-KW"/>
</dbReference>
<evidence type="ECO:0000313" key="3">
    <source>
        <dbReference type="EMBL" id="NMG15301.1"/>
    </source>
</evidence>
<dbReference type="Pfam" id="PF07859">
    <property type="entry name" value="Abhydrolase_3"/>
    <property type="match status" value="1"/>
</dbReference>
<dbReference type="SUPFAM" id="SSF53474">
    <property type="entry name" value="alpha/beta-Hydrolases"/>
    <property type="match status" value="1"/>
</dbReference>
<name>A0ABX1NUH9_9RHOO</name>
<evidence type="ECO:0000313" key="4">
    <source>
        <dbReference type="Proteomes" id="UP000633943"/>
    </source>
</evidence>
<keyword evidence="4" id="KW-1185">Reference proteome</keyword>
<evidence type="ECO:0000259" key="2">
    <source>
        <dbReference type="Pfam" id="PF07859"/>
    </source>
</evidence>
<organism evidence="3 4">
    <name type="scientific">Aromatoleum bremense</name>
    <dbReference type="NCBI Taxonomy" id="76115"/>
    <lineage>
        <taxon>Bacteria</taxon>
        <taxon>Pseudomonadati</taxon>
        <taxon>Pseudomonadota</taxon>
        <taxon>Betaproteobacteria</taxon>
        <taxon>Rhodocyclales</taxon>
        <taxon>Rhodocyclaceae</taxon>
        <taxon>Aromatoleum</taxon>
    </lineage>
</organism>
<dbReference type="PANTHER" id="PTHR48081:SF8">
    <property type="entry name" value="ALPHA_BETA HYDROLASE FOLD-3 DOMAIN-CONTAINING PROTEIN-RELATED"/>
    <property type="match status" value="1"/>
</dbReference>
<reference evidence="3 4" key="1">
    <citation type="submission" date="2019-12" db="EMBL/GenBank/DDBJ databases">
        <title>Comparative genomics gives insights into the taxonomy of the Azoarcus-Aromatoleum group and reveals separate origins of nif in the plant-associated Azoarcus and non-plant-associated Aromatoleum sub-groups.</title>
        <authorList>
            <person name="Lafos M."/>
            <person name="Maluk M."/>
            <person name="Batista M."/>
            <person name="Junghare M."/>
            <person name="Carmona M."/>
            <person name="Faoro H."/>
            <person name="Cruz L.M."/>
            <person name="Battistoni F."/>
            <person name="De Souza E."/>
            <person name="Pedrosa F."/>
            <person name="Chen W.-M."/>
            <person name="Poole P.S."/>
            <person name="Dixon R.A."/>
            <person name="James E.K."/>
        </authorList>
    </citation>
    <scope>NUCLEOTIDE SEQUENCE [LARGE SCALE GENOMIC DNA]</scope>
    <source>
        <strain evidence="3 4">PbN1</strain>
    </source>
</reference>
<dbReference type="InterPro" id="IPR050300">
    <property type="entry name" value="GDXG_lipolytic_enzyme"/>
</dbReference>
<sequence>MTRADGSTLNARLYRPLDSPGDDELPLLIYFHGGGWCVGDLESYDVLCRELANGSGCAVLSIDYRLAPENPFPAAVEDAIFSIEWAAEQASLLGIDRGRIALGGDSAGGNLSIVGALLARERASVTIRFMFLVYPSTEIASDRPSRQLFDQGYLLDRESLEWFYGHYLPAGDEEDWRASPMRAPSLAGLPPILLVTAECDPLADDCMAFAERVRAEGGEVEHVAVDGVVHGFITLGQFFPEATYAVDRIAAELRRAVQR</sequence>
<dbReference type="PANTHER" id="PTHR48081">
    <property type="entry name" value="AB HYDROLASE SUPERFAMILY PROTEIN C4A8.06C"/>
    <property type="match status" value="1"/>
</dbReference>